<proteinExistence type="predicted"/>
<evidence type="ECO:0000313" key="1">
    <source>
        <dbReference type="EMBL" id="MCD7470960.1"/>
    </source>
</evidence>
<sequence length="150" mass="16645">MIFKPDGRAPSLRSRPHHLPKIEKYPALSSCLGNEERTERRLRGQAKSSGPRGVISKIWGGDGGVSRRVNMGGMRVVLGATCEESLGPPEAGFVLVAVPVHQVRNTLYFNCSHVRRWWFRICITLLKKLVELLLAYPLLVPGHAGSFDNC</sequence>
<name>A0ABS8THH1_DATST</name>
<protein>
    <submittedName>
        <fullName evidence="1">Uncharacterized protein</fullName>
    </submittedName>
</protein>
<gene>
    <name evidence="1" type="ORF">HAX54_011213</name>
</gene>
<evidence type="ECO:0000313" key="2">
    <source>
        <dbReference type="Proteomes" id="UP000823775"/>
    </source>
</evidence>
<comment type="caution">
    <text evidence="1">The sequence shown here is derived from an EMBL/GenBank/DDBJ whole genome shotgun (WGS) entry which is preliminary data.</text>
</comment>
<keyword evidence="2" id="KW-1185">Reference proteome</keyword>
<dbReference type="EMBL" id="JACEIK010001635">
    <property type="protein sequence ID" value="MCD7470960.1"/>
    <property type="molecule type" value="Genomic_DNA"/>
</dbReference>
<reference evidence="1 2" key="1">
    <citation type="journal article" date="2021" name="BMC Genomics">
        <title>Datura genome reveals duplications of psychoactive alkaloid biosynthetic genes and high mutation rate following tissue culture.</title>
        <authorList>
            <person name="Rajewski A."/>
            <person name="Carter-House D."/>
            <person name="Stajich J."/>
            <person name="Litt A."/>
        </authorList>
    </citation>
    <scope>NUCLEOTIDE SEQUENCE [LARGE SCALE GENOMIC DNA]</scope>
    <source>
        <strain evidence="1">AR-01</strain>
    </source>
</reference>
<dbReference type="Proteomes" id="UP000823775">
    <property type="component" value="Unassembled WGS sequence"/>
</dbReference>
<accession>A0ABS8THH1</accession>
<organism evidence="1 2">
    <name type="scientific">Datura stramonium</name>
    <name type="common">Jimsonweed</name>
    <name type="synonym">Common thornapple</name>
    <dbReference type="NCBI Taxonomy" id="4076"/>
    <lineage>
        <taxon>Eukaryota</taxon>
        <taxon>Viridiplantae</taxon>
        <taxon>Streptophyta</taxon>
        <taxon>Embryophyta</taxon>
        <taxon>Tracheophyta</taxon>
        <taxon>Spermatophyta</taxon>
        <taxon>Magnoliopsida</taxon>
        <taxon>eudicotyledons</taxon>
        <taxon>Gunneridae</taxon>
        <taxon>Pentapetalae</taxon>
        <taxon>asterids</taxon>
        <taxon>lamiids</taxon>
        <taxon>Solanales</taxon>
        <taxon>Solanaceae</taxon>
        <taxon>Solanoideae</taxon>
        <taxon>Datureae</taxon>
        <taxon>Datura</taxon>
    </lineage>
</organism>